<dbReference type="Proteomes" id="UP000309872">
    <property type="component" value="Unassembled WGS sequence"/>
</dbReference>
<dbReference type="OrthoDB" id="893860at2"/>
<gene>
    <name evidence="1" type="ORF">FAZ19_17160</name>
</gene>
<name>A0A4U0GXR8_9SPHI</name>
<evidence type="ECO:0008006" key="3">
    <source>
        <dbReference type="Google" id="ProtNLM"/>
    </source>
</evidence>
<evidence type="ECO:0000313" key="1">
    <source>
        <dbReference type="EMBL" id="TJY63985.1"/>
    </source>
</evidence>
<accession>A0A4U0GXR8</accession>
<evidence type="ECO:0000313" key="2">
    <source>
        <dbReference type="Proteomes" id="UP000309872"/>
    </source>
</evidence>
<dbReference type="RefSeq" id="WP_136821976.1">
    <property type="nucleotide sequence ID" value="NZ_BMJX01000005.1"/>
</dbReference>
<proteinExistence type="predicted"/>
<keyword evidence="2" id="KW-1185">Reference proteome</keyword>
<comment type="caution">
    <text evidence="1">The sequence shown here is derived from an EMBL/GenBank/DDBJ whole genome shotgun (WGS) entry which is preliminary data.</text>
</comment>
<reference evidence="1 2" key="1">
    <citation type="submission" date="2019-04" db="EMBL/GenBank/DDBJ databases">
        <title>Sphingobacterium olei sp. nov., isolated from oil-contaminated soil.</title>
        <authorList>
            <person name="Liu B."/>
        </authorList>
    </citation>
    <scope>NUCLEOTIDE SEQUENCE [LARGE SCALE GENOMIC DNA]</scope>
    <source>
        <strain evidence="1 2">Y3L14</strain>
    </source>
</reference>
<sequence length="171" mass="19993">MARTKRVLIQTDFTVNSLNIVVDLLDRYPDQCFEIILVHGLQSDNSITELLGFHAEDHLEVLQTEEFIKACQLMRSKYGERINEMYADIITSQTNNYFRNYCKGSRVDHLVIAKDYRFESATQRSFDLLEIFNKNSNVGLSAVYLGTRLENVPVIDKLDSLFFRRNWHVTF</sequence>
<dbReference type="EMBL" id="SUKA01000005">
    <property type="protein sequence ID" value="TJY63985.1"/>
    <property type="molecule type" value="Genomic_DNA"/>
</dbReference>
<protein>
    <recommendedName>
        <fullName evidence="3">Universal stress protein</fullName>
    </recommendedName>
</protein>
<dbReference type="AlphaFoldDB" id="A0A4U0GXR8"/>
<organism evidence="1 2">
    <name type="scientific">Sphingobacterium alkalisoli</name>
    <dbReference type="NCBI Taxonomy" id="1874115"/>
    <lineage>
        <taxon>Bacteria</taxon>
        <taxon>Pseudomonadati</taxon>
        <taxon>Bacteroidota</taxon>
        <taxon>Sphingobacteriia</taxon>
        <taxon>Sphingobacteriales</taxon>
        <taxon>Sphingobacteriaceae</taxon>
        <taxon>Sphingobacterium</taxon>
    </lineage>
</organism>